<organism evidence="1 2">
    <name type="scientific">Thermosporothrix hazakensis</name>
    <dbReference type="NCBI Taxonomy" id="644383"/>
    <lineage>
        <taxon>Bacteria</taxon>
        <taxon>Bacillati</taxon>
        <taxon>Chloroflexota</taxon>
        <taxon>Ktedonobacteria</taxon>
        <taxon>Ktedonobacterales</taxon>
        <taxon>Thermosporotrichaceae</taxon>
        <taxon>Thermosporothrix</taxon>
    </lineage>
</organism>
<keyword evidence="2" id="KW-1185">Reference proteome</keyword>
<protein>
    <submittedName>
        <fullName evidence="1">Uncharacterized protein</fullName>
    </submittedName>
</protein>
<gene>
    <name evidence="1" type="ORF">EI42_01687</name>
</gene>
<accession>A0A326UB38</accession>
<evidence type="ECO:0000313" key="2">
    <source>
        <dbReference type="Proteomes" id="UP000248806"/>
    </source>
</evidence>
<sequence length="155" mass="17708">MSGAFLHFTAQETLALPAGHILMLNTEERIVTLFHAEYVRAQCRLTYSAMRLLFLLLLAPNGADYAELLACLHSKERSLFTATSLTELRERLAPQIHHWSSWLKEAEPETVEQALKKVRRVIKERNGLNTLFEKHHFGMTIRVLYGKGYLLTGAD</sequence>
<evidence type="ECO:0000313" key="1">
    <source>
        <dbReference type="EMBL" id="PZW32595.1"/>
    </source>
</evidence>
<dbReference type="AlphaFoldDB" id="A0A326UB38"/>
<proteinExistence type="predicted"/>
<dbReference type="EMBL" id="QKUF01000004">
    <property type="protein sequence ID" value="PZW32595.1"/>
    <property type="molecule type" value="Genomic_DNA"/>
</dbReference>
<comment type="caution">
    <text evidence="1">The sequence shown here is derived from an EMBL/GenBank/DDBJ whole genome shotgun (WGS) entry which is preliminary data.</text>
</comment>
<name>A0A326UB38_THEHA</name>
<dbReference type="RefSeq" id="WP_111320784.1">
    <property type="nucleotide sequence ID" value="NZ_BIFX01000002.1"/>
</dbReference>
<dbReference type="Proteomes" id="UP000248806">
    <property type="component" value="Unassembled WGS sequence"/>
</dbReference>
<reference evidence="1 2" key="1">
    <citation type="submission" date="2018-06" db="EMBL/GenBank/DDBJ databases">
        <title>Genomic Encyclopedia of Archaeal and Bacterial Type Strains, Phase II (KMG-II): from individual species to whole genera.</title>
        <authorList>
            <person name="Goeker M."/>
        </authorList>
    </citation>
    <scope>NUCLEOTIDE SEQUENCE [LARGE SCALE GENOMIC DNA]</scope>
    <source>
        <strain evidence="1 2">ATCC BAA-1881</strain>
    </source>
</reference>